<accession>A0A9D1TLF6</accession>
<dbReference type="AlphaFoldDB" id="A0A9D1TLF6"/>
<dbReference type="Pfam" id="PF07786">
    <property type="entry name" value="HGSNAT_cat"/>
    <property type="match status" value="1"/>
</dbReference>
<dbReference type="Proteomes" id="UP000824162">
    <property type="component" value="Unassembled WGS sequence"/>
</dbReference>
<feature type="domain" description="Heparan-alpha-glucosaminide N-acetyltransferase catalytic" evidence="2">
    <location>
        <begin position="4"/>
        <end position="231"/>
    </location>
</feature>
<feature type="transmembrane region" description="Helical" evidence="1">
    <location>
        <begin position="96"/>
        <end position="115"/>
    </location>
</feature>
<feature type="transmembrane region" description="Helical" evidence="1">
    <location>
        <begin position="45"/>
        <end position="66"/>
    </location>
</feature>
<feature type="transmembrane region" description="Helical" evidence="1">
    <location>
        <begin position="12"/>
        <end position="33"/>
    </location>
</feature>
<keyword evidence="1" id="KW-0812">Transmembrane</keyword>
<comment type="caution">
    <text evidence="3">The sequence shown here is derived from an EMBL/GenBank/DDBJ whole genome shotgun (WGS) entry which is preliminary data.</text>
</comment>
<keyword evidence="1" id="KW-1133">Transmembrane helix</keyword>
<gene>
    <name evidence="3" type="ORF">H9900_02895</name>
</gene>
<evidence type="ECO:0000313" key="3">
    <source>
        <dbReference type="EMBL" id="HIV85740.1"/>
    </source>
</evidence>
<evidence type="ECO:0000313" key="4">
    <source>
        <dbReference type="Proteomes" id="UP000824162"/>
    </source>
</evidence>
<feature type="transmembrane region" description="Helical" evidence="1">
    <location>
        <begin position="225"/>
        <end position="244"/>
    </location>
</feature>
<evidence type="ECO:0000256" key="1">
    <source>
        <dbReference type="SAM" id="Phobius"/>
    </source>
</evidence>
<feature type="transmembrane region" description="Helical" evidence="1">
    <location>
        <begin position="185"/>
        <end position="205"/>
    </location>
</feature>
<organism evidence="3 4">
    <name type="scientific">Candidatus Monoglobus merdigallinarum</name>
    <dbReference type="NCBI Taxonomy" id="2838698"/>
    <lineage>
        <taxon>Bacteria</taxon>
        <taxon>Bacillati</taxon>
        <taxon>Bacillota</taxon>
        <taxon>Clostridia</taxon>
        <taxon>Monoglobales</taxon>
        <taxon>Monoglobaceae</taxon>
        <taxon>Monoglobus</taxon>
    </lineage>
</organism>
<sequence>MDTRYHKIDTIRGLCVISMVLYHTLWTLQYFRLFDAGWFRGLPGYIWQQSICQAFILISGFCFGLDRRPIRRGIILSLLGAAITAVTYIFVPRTAIVFGILTLLGASVLIAVPLSRVKLNPLCGFILSLALFMLLKGVNSGYLGCFGVRLAELPQWFYRSIVTAFFGFPPRGFASADYFSLLPWFFLYMGGYYLFRLSVSTGYIACLKNGRVPVVGAIGRNALKIYIVHQPVIFAVVCVLKMIMQL</sequence>
<dbReference type="InterPro" id="IPR012429">
    <property type="entry name" value="HGSNAT_cat"/>
</dbReference>
<evidence type="ECO:0000259" key="2">
    <source>
        <dbReference type="Pfam" id="PF07786"/>
    </source>
</evidence>
<protein>
    <submittedName>
        <fullName evidence="3">DUF1624 domain-containing protein</fullName>
    </submittedName>
</protein>
<reference evidence="3" key="2">
    <citation type="submission" date="2021-04" db="EMBL/GenBank/DDBJ databases">
        <authorList>
            <person name="Gilroy R."/>
        </authorList>
    </citation>
    <scope>NUCLEOTIDE SEQUENCE</scope>
    <source>
        <strain evidence="3">5790</strain>
    </source>
</reference>
<proteinExistence type="predicted"/>
<name>A0A9D1TLF6_9FIRM</name>
<reference evidence="3" key="1">
    <citation type="journal article" date="2021" name="PeerJ">
        <title>Extensive microbial diversity within the chicken gut microbiome revealed by metagenomics and culture.</title>
        <authorList>
            <person name="Gilroy R."/>
            <person name="Ravi A."/>
            <person name="Getino M."/>
            <person name="Pursley I."/>
            <person name="Horton D.L."/>
            <person name="Alikhan N.F."/>
            <person name="Baker D."/>
            <person name="Gharbi K."/>
            <person name="Hall N."/>
            <person name="Watson M."/>
            <person name="Adriaenssens E.M."/>
            <person name="Foster-Nyarko E."/>
            <person name="Jarju S."/>
            <person name="Secka A."/>
            <person name="Antonio M."/>
            <person name="Oren A."/>
            <person name="Chaudhuri R.R."/>
            <person name="La Ragione R."/>
            <person name="Hildebrand F."/>
            <person name="Pallen M.J."/>
        </authorList>
    </citation>
    <scope>NUCLEOTIDE SEQUENCE</scope>
    <source>
        <strain evidence="3">5790</strain>
    </source>
</reference>
<feature type="transmembrane region" description="Helical" evidence="1">
    <location>
        <begin position="73"/>
        <end position="90"/>
    </location>
</feature>
<keyword evidence="1" id="KW-0472">Membrane</keyword>
<feature type="transmembrane region" description="Helical" evidence="1">
    <location>
        <begin position="122"/>
        <end position="144"/>
    </location>
</feature>
<dbReference type="EMBL" id="DXIJ01000055">
    <property type="protein sequence ID" value="HIV85740.1"/>
    <property type="molecule type" value="Genomic_DNA"/>
</dbReference>